<dbReference type="GO" id="GO:0047453">
    <property type="term" value="F:ATP-dependent NAD(P)H-hydrate dehydratase activity"/>
    <property type="evidence" value="ECO:0007669"/>
    <property type="project" value="UniProtKB-UniRule"/>
</dbReference>
<dbReference type="KEGG" id="erc:Ecym_8245"/>
<dbReference type="HAMAP" id="MF_01965">
    <property type="entry name" value="NADHX_dehydratase"/>
    <property type="match status" value="1"/>
</dbReference>
<sequence>MTVNKLCRLTHTELIRAACTCIPPLSSNLHKGQSGRVCVIGGCPSYTGAPYFSANAAALMGCDMVHIICDRSAAVPIKSYSPNIMVHPFLGDSTVITEDSQVSLSEIKSLIDRVDTVAVGPGLGRAPAMLSAVLDILGYIAEKYQGRFPVVLDADALHLIVNPEYSDRMVKLLRRFQSGSVIITPNVVEAGRICEALGLSNPDLIASHLQCVTILKGQRDLIYANEMTLPLCNETVGSLKRVGGQGDTLTGCIAAMLAYAAASRNIHHHSFHPFLTDPNTTAVLSCYMASTVVRIAAQKAFSTHGRSMQASDLNDCVAAVARDILPS</sequence>
<dbReference type="EMBL" id="CP002504">
    <property type="protein sequence ID" value="AET41529.1"/>
    <property type="molecule type" value="Genomic_DNA"/>
</dbReference>
<dbReference type="OrthoDB" id="8110916at2759"/>
<keyword evidence="7" id="KW-0963">Cytoplasm</keyword>
<keyword evidence="5 7" id="KW-0456">Lyase</keyword>
<accession>G8JXF5</accession>
<keyword evidence="3" id="KW-0521">NADP</keyword>
<dbReference type="GO" id="GO:0046496">
    <property type="term" value="P:nicotinamide nucleotide metabolic process"/>
    <property type="evidence" value="ECO:0007669"/>
    <property type="project" value="UniProtKB-UniRule"/>
</dbReference>
<dbReference type="Pfam" id="PF01256">
    <property type="entry name" value="Carb_kinase"/>
    <property type="match status" value="1"/>
</dbReference>
<feature type="binding site" evidence="7">
    <location>
        <begin position="237"/>
        <end position="246"/>
    </location>
    <ligand>
        <name>ATP</name>
        <dbReference type="ChEBI" id="CHEBI:30616"/>
    </ligand>
</feature>
<keyword evidence="7" id="KW-0597">Phosphoprotein</keyword>
<dbReference type="GO" id="GO:0005737">
    <property type="term" value="C:cytoplasm"/>
    <property type="evidence" value="ECO:0007669"/>
    <property type="project" value="UniProtKB-SubCell"/>
</dbReference>
<evidence type="ECO:0000256" key="1">
    <source>
        <dbReference type="ARBA" id="ARBA00022741"/>
    </source>
</evidence>
<name>G8JXF5_ERECY</name>
<evidence type="ECO:0000256" key="2">
    <source>
        <dbReference type="ARBA" id="ARBA00022840"/>
    </source>
</evidence>
<feature type="binding site" evidence="7">
    <location>
        <position position="247"/>
    </location>
    <ligand>
        <name>(6S)-NADPHX</name>
        <dbReference type="ChEBI" id="CHEBI:64076"/>
    </ligand>
</feature>
<evidence type="ECO:0000256" key="6">
    <source>
        <dbReference type="ARBA" id="ARBA00047472"/>
    </source>
</evidence>
<dbReference type="OMA" id="WRAAYHN"/>
<dbReference type="InterPro" id="IPR000631">
    <property type="entry name" value="CARKD"/>
</dbReference>
<dbReference type="PROSITE" id="PS01050">
    <property type="entry name" value="YJEF_C_2"/>
    <property type="match status" value="1"/>
</dbReference>
<dbReference type="GO" id="GO:0005524">
    <property type="term" value="F:ATP binding"/>
    <property type="evidence" value="ECO:0007669"/>
    <property type="project" value="UniProtKB-KW"/>
</dbReference>
<evidence type="ECO:0000259" key="8">
    <source>
        <dbReference type="PROSITE" id="PS51383"/>
    </source>
</evidence>
<feature type="binding site" evidence="7">
    <location>
        <begin position="186"/>
        <end position="192"/>
    </location>
    <ligand>
        <name>(6S)-NADPHX</name>
        <dbReference type="ChEBI" id="CHEBI:64076"/>
    </ligand>
</feature>
<feature type="binding site" evidence="7">
    <location>
        <position position="122"/>
    </location>
    <ligand>
        <name>(6S)-NADPHX</name>
        <dbReference type="ChEBI" id="CHEBI:64076"/>
    </ligand>
</feature>
<dbReference type="NCBIfam" id="TIGR00196">
    <property type="entry name" value="yjeF_cterm"/>
    <property type="match status" value="1"/>
</dbReference>
<feature type="binding site" evidence="7">
    <location>
        <begin position="216"/>
        <end position="220"/>
    </location>
    <ligand>
        <name>ATP</name>
        <dbReference type="ChEBI" id="CHEBI:30616"/>
    </ligand>
</feature>
<dbReference type="PANTHER" id="PTHR12592">
    <property type="entry name" value="ATP-DEPENDENT (S)-NAD(P)H-HYDRATE DEHYDRATASE FAMILY MEMBER"/>
    <property type="match status" value="1"/>
</dbReference>
<dbReference type="AlphaFoldDB" id="G8JXF5"/>
<dbReference type="PROSITE" id="PS51383">
    <property type="entry name" value="YJEF_C_3"/>
    <property type="match status" value="1"/>
</dbReference>
<dbReference type="Gene3D" id="3.40.1190.20">
    <property type="match status" value="1"/>
</dbReference>
<dbReference type="InParanoid" id="G8JXF5"/>
<comment type="catalytic activity">
    <reaction evidence="6 7">
        <text>(6S)-NADPHX + ATP = ADP + phosphate + NADPH + H(+)</text>
        <dbReference type="Rhea" id="RHEA:32231"/>
        <dbReference type="ChEBI" id="CHEBI:15378"/>
        <dbReference type="ChEBI" id="CHEBI:30616"/>
        <dbReference type="ChEBI" id="CHEBI:43474"/>
        <dbReference type="ChEBI" id="CHEBI:57783"/>
        <dbReference type="ChEBI" id="CHEBI:64076"/>
        <dbReference type="ChEBI" id="CHEBI:456216"/>
        <dbReference type="EC" id="4.2.1.93"/>
    </reaction>
</comment>
<dbReference type="InterPro" id="IPR029056">
    <property type="entry name" value="Ribokinase-like"/>
</dbReference>
<organism evidence="9 10">
    <name type="scientific">Eremothecium cymbalariae (strain CBS 270.75 / DBVPG 7215 / KCTC 17166 / NRRL Y-17582)</name>
    <name type="common">Yeast</name>
    <dbReference type="NCBI Taxonomy" id="931890"/>
    <lineage>
        <taxon>Eukaryota</taxon>
        <taxon>Fungi</taxon>
        <taxon>Dikarya</taxon>
        <taxon>Ascomycota</taxon>
        <taxon>Saccharomycotina</taxon>
        <taxon>Saccharomycetes</taxon>
        <taxon>Saccharomycetales</taxon>
        <taxon>Saccharomycetaceae</taxon>
        <taxon>Eremothecium</taxon>
    </lineage>
</organism>
<dbReference type="GeneID" id="11471523"/>
<evidence type="ECO:0000256" key="3">
    <source>
        <dbReference type="ARBA" id="ARBA00022857"/>
    </source>
</evidence>
<keyword evidence="10" id="KW-1185">Reference proteome</keyword>
<dbReference type="FunCoup" id="G8JXF5">
    <property type="interactions" value="175"/>
</dbReference>
<comment type="subcellular location">
    <subcellularLocation>
        <location evidence="7">Cytoplasm</location>
    </subcellularLocation>
</comment>
<evidence type="ECO:0000313" key="10">
    <source>
        <dbReference type="Proteomes" id="UP000006790"/>
    </source>
</evidence>
<comment type="catalytic activity">
    <reaction evidence="7">
        <text>(6S)-NADHX + ATP = ADP + phosphate + NADH + H(+)</text>
        <dbReference type="Rhea" id="RHEA:19017"/>
        <dbReference type="ChEBI" id="CHEBI:15378"/>
        <dbReference type="ChEBI" id="CHEBI:30616"/>
        <dbReference type="ChEBI" id="CHEBI:43474"/>
        <dbReference type="ChEBI" id="CHEBI:57945"/>
        <dbReference type="ChEBI" id="CHEBI:64074"/>
        <dbReference type="ChEBI" id="CHEBI:456216"/>
        <dbReference type="EC" id="4.2.1.93"/>
    </reaction>
</comment>
<keyword evidence="4 7" id="KW-0520">NAD</keyword>
<evidence type="ECO:0000256" key="7">
    <source>
        <dbReference type="HAMAP-Rule" id="MF_03157"/>
    </source>
</evidence>
<gene>
    <name evidence="9" type="ordered locus">Ecym_8245</name>
</gene>
<dbReference type="GO" id="GO:0110051">
    <property type="term" value="P:metabolite repair"/>
    <property type="evidence" value="ECO:0007669"/>
    <property type="project" value="TreeGrafter"/>
</dbReference>
<dbReference type="EC" id="4.2.1.93" evidence="7"/>
<keyword evidence="1 7" id="KW-0547">Nucleotide-binding</keyword>
<dbReference type="eggNOG" id="KOG3974">
    <property type="taxonomic scope" value="Eukaryota"/>
</dbReference>
<evidence type="ECO:0000256" key="4">
    <source>
        <dbReference type="ARBA" id="ARBA00023027"/>
    </source>
</evidence>
<evidence type="ECO:0000256" key="5">
    <source>
        <dbReference type="ARBA" id="ARBA00023239"/>
    </source>
</evidence>
<dbReference type="PANTHER" id="PTHR12592:SF0">
    <property type="entry name" value="ATP-DEPENDENT (S)-NAD(P)H-HYDRATE DEHYDRATASE"/>
    <property type="match status" value="1"/>
</dbReference>
<proteinExistence type="inferred from homology"/>
<dbReference type="RefSeq" id="XP_003648346.1">
    <property type="nucleotide sequence ID" value="XM_003648298.1"/>
</dbReference>
<evidence type="ECO:0000313" key="9">
    <source>
        <dbReference type="EMBL" id="AET41529.1"/>
    </source>
</evidence>
<dbReference type="Proteomes" id="UP000006790">
    <property type="component" value="Chromosome 8"/>
</dbReference>
<reference evidence="10" key="1">
    <citation type="journal article" date="2012" name="G3 (Bethesda)">
        <title>Pichia sorbitophila, an interspecies yeast hybrid reveals early steps of genome resolution following polyploidization.</title>
        <authorList>
            <person name="Leh Louis V."/>
            <person name="Despons L."/>
            <person name="Friedrich A."/>
            <person name="Martin T."/>
            <person name="Durrens P."/>
            <person name="Casaregola S."/>
            <person name="Neuveglise C."/>
            <person name="Fairhead C."/>
            <person name="Marck C."/>
            <person name="Cruz J.A."/>
            <person name="Straub M.L."/>
            <person name="Kugler V."/>
            <person name="Sacerdot C."/>
            <person name="Uzunov Z."/>
            <person name="Thierry A."/>
            <person name="Weiss S."/>
            <person name="Bleykasten C."/>
            <person name="De Montigny J."/>
            <person name="Jacques N."/>
            <person name="Jung P."/>
            <person name="Lemaire M."/>
            <person name="Mallet S."/>
            <person name="Morel G."/>
            <person name="Richard G.F."/>
            <person name="Sarkar A."/>
            <person name="Savel G."/>
            <person name="Schacherer J."/>
            <person name="Seret M.L."/>
            <person name="Talla E."/>
            <person name="Samson G."/>
            <person name="Jubin C."/>
            <person name="Poulain J."/>
            <person name="Vacherie B."/>
            <person name="Barbe V."/>
            <person name="Pelletier E."/>
            <person name="Sherman D.J."/>
            <person name="Westhof E."/>
            <person name="Weissenbach J."/>
            <person name="Baret P.V."/>
            <person name="Wincker P."/>
            <person name="Gaillardin C."/>
            <person name="Dujon B."/>
            <person name="Souciet J.L."/>
        </authorList>
    </citation>
    <scope>NUCLEOTIDE SEQUENCE [LARGE SCALE GENOMIC DNA]</scope>
    <source>
        <strain evidence="10">CBS 270.75 / DBVPG 7215 / KCTC 17166 / NRRL Y-17582</strain>
    </source>
</reference>
<comment type="similarity">
    <text evidence="7">Belongs to the NnrD/CARKD family.</text>
</comment>
<comment type="cofactor">
    <cofactor evidence="7">
        <name>Mg(2+)</name>
        <dbReference type="ChEBI" id="CHEBI:18420"/>
    </cofactor>
</comment>
<dbReference type="HOGENOM" id="CLU_030651_3_0_1"/>
<keyword evidence="2 7" id="KW-0067">ATP-binding</keyword>
<feature type="domain" description="YjeF C-terminal" evidence="8">
    <location>
        <begin position="14"/>
        <end position="324"/>
    </location>
</feature>
<dbReference type="InterPro" id="IPR017953">
    <property type="entry name" value="Carbohydrate_kinase_pred_CS"/>
</dbReference>
<protein>
    <recommendedName>
        <fullName evidence="7">ATP-dependent (S)-NAD(P)H-hydrate dehydratase</fullName>
        <ecNumber evidence="7">4.2.1.93</ecNumber>
    </recommendedName>
    <alternativeName>
        <fullName evidence="7">ATP-dependent NAD(P)HX dehydratase</fullName>
    </alternativeName>
</protein>
<dbReference type="STRING" id="931890.G8JXF5"/>
<comment type="function">
    <text evidence="7">Catalyzes the dehydration of the S-form of NAD(P)HX at the expense of ATP, which is converted to ADP. Together with NAD(P)HX epimerase, which catalyzes the epimerization of the S- and R-forms, the enzyme allows the repair of both epimers of NAD(P)HX, a damaged form of NAD(P)H that is a result of enzymatic or heat-dependent hydration.</text>
</comment>
<dbReference type="SUPFAM" id="SSF53613">
    <property type="entry name" value="Ribokinase-like"/>
    <property type="match status" value="1"/>
</dbReference>
<dbReference type="CDD" id="cd01171">
    <property type="entry name" value="YXKO-related"/>
    <property type="match status" value="1"/>
</dbReference>